<feature type="transmembrane region" description="Helical" evidence="13">
    <location>
        <begin position="49"/>
        <end position="67"/>
    </location>
</feature>
<evidence type="ECO:0000256" key="4">
    <source>
        <dbReference type="ARBA" id="ARBA00022475"/>
    </source>
</evidence>
<keyword evidence="13" id="KW-0812">Transmembrane</keyword>
<evidence type="ECO:0000256" key="5">
    <source>
        <dbReference type="ARBA" id="ARBA00022553"/>
    </source>
</evidence>
<dbReference type="GO" id="GO:0005886">
    <property type="term" value="C:plasma membrane"/>
    <property type="evidence" value="ECO:0007669"/>
    <property type="project" value="UniProtKB-SubCell"/>
</dbReference>
<dbReference type="CDD" id="cd00082">
    <property type="entry name" value="HisKA"/>
    <property type="match status" value="1"/>
</dbReference>
<sequence>MEKRIFKYLTIIVIATLIVTTLVLDVLFYEYFTNMGNYDLTFGEIFTASLPPMVAILVLILVVLYMLSTKISKIILSPIKNAADNIESILSGEEVEDVEIYPEIKPFVETINRQKKQIELVMNNLKEAEKIRREFTANVSHELKTPLTSINGYAEMIANGMAEGEEVKKFAGIIQKEGTRLLTLIESILNLSKLEDESVEKTYEEIDLYETIKDVVHKLKPQAASHKVNLEVDGEITHVKANKRMIEDLVYNLIDNAIKYNVENGNVLVSVKNEENNGLISVKDTGIGIPQEEQDRIFERFYRIDKSRSKKIEGSGLGLSIVKHIVEYHNGSITLESEVGKGTTITIKLPK</sequence>
<dbReference type="Pfam" id="PF02518">
    <property type="entry name" value="HATPase_c"/>
    <property type="match status" value="1"/>
</dbReference>
<evidence type="ECO:0000256" key="8">
    <source>
        <dbReference type="ARBA" id="ARBA00022777"/>
    </source>
</evidence>
<dbReference type="GO" id="GO:0000155">
    <property type="term" value="F:phosphorelay sensor kinase activity"/>
    <property type="evidence" value="ECO:0007669"/>
    <property type="project" value="InterPro"/>
</dbReference>
<dbReference type="EMBL" id="SRIB01000012">
    <property type="protein sequence ID" value="TFZ39493.1"/>
    <property type="molecule type" value="Genomic_DNA"/>
</dbReference>
<keyword evidence="6" id="KW-0808">Transferase</keyword>
<dbReference type="InterPro" id="IPR036890">
    <property type="entry name" value="HATPase_C_sf"/>
</dbReference>
<organism evidence="15 16">
    <name type="scientific">Soehngenia longivitae</name>
    <dbReference type="NCBI Taxonomy" id="2562294"/>
    <lineage>
        <taxon>Bacteria</taxon>
        <taxon>Bacillati</taxon>
        <taxon>Bacillota</taxon>
        <taxon>Tissierellia</taxon>
        <taxon>Tissierellales</taxon>
        <taxon>Tissierellaceae</taxon>
        <taxon>Soehngenia</taxon>
    </lineage>
</organism>
<keyword evidence="11 13" id="KW-0472">Membrane</keyword>
<evidence type="ECO:0000256" key="9">
    <source>
        <dbReference type="ARBA" id="ARBA00022840"/>
    </source>
</evidence>
<dbReference type="PANTHER" id="PTHR43711:SF26">
    <property type="entry name" value="SENSOR HISTIDINE KINASE RCSC"/>
    <property type="match status" value="1"/>
</dbReference>
<keyword evidence="5" id="KW-0597">Phosphoprotein</keyword>
<dbReference type="AlphaFoldDB" id="A0A4Z0D530"/>
<evidence type="ECO:0000256" key="2">
    <source>
        <dbReference type="ARBA" id="ARBA00004236"/>
    </source>
</evidence>
<dbReference type="Pfam" id="PF00512">
    <property type="entry name" value="HisKA"/>
    <property type="match status" value="1"/>
</dbReference>
<evidence type="ECO:0000256" key="12">
    <source>
        <dbReference type="SAM" id="Coils"/>
    </source>
</evidence>
<comment type="catalytic activity">
    <reaction evidence="1">
        <text>ATP + protein L-histidine = ADP + protein N-phospho-L-histidine.</text>
        <dbReference type="EC" id="2.7.13.3"/>
    </reaction>
</comment>
<feature type="domain" description="Histidine kinase" evidence="14">
    <location>
        <begin position="138"/>
        <end position="351"/>
    </location>
</feature>
<keyword evidence="9" id="KW-0067">ATP-binding</keyword>
<dbReference type="InterPro" id="IPR036097">
    <property type="entry name" value="HisK_dim/P_sf"/>
</dbReference>
<comment type="subcellular location">
    <subcellularLocation>
        <location evidence="2">Cell membrane</location>
    </subcellularLocation>
</comment>
<dbReference type="Gene3D" id="3.30.565.10">
    <property type="entry name" value="Histidine kinase-like ATPase, C-terminal domain"/>
    <property type="match status" value="1"/>
</dbReference>
<keyword evidence="8" id="KW-0418">Kinase</keyword>
<dbReference type="PROSITE" id="PS50109">
    <property type="entry name" value="HIS_KIN"/>
    <property type="match status" value="1"/>
</dbReference>
<accession>A0A4Z0D530</accession>
<dbReference type="OrthoDB" id="9813151at2"/>
<dbReference type="InterPro" id="IPR050736">
    <property type="entry name" value="Sensor_HK_Regulatory"/>
</dbReference>
<evidence type="ECO:0000256" key="1">
    <source>
        <dbReference type="ARBA" id="ARBA00000085"/>
    </source>
</evidence>
<evidence type="ECO:0000256" key="11">
    <source>
        <dbReference type="ARBA" id="ARBA00023136"/>
    </source>
</evidence>
<keyword evidence="13" id="KW-1133">Transmembrane helix</keyword>
<dbReference type="RefSeq" id="WP_135271591.1">
    <property type="nucleotide sequence ID" value="NZ_SRIB01000012.1"/>
</dbReference>
<dbReference type="SMART" id="SM00387">
    <property type="entry name" value="HATPase_c"/>
    <property type="match status" value="1"/>
</dbReference>
<feature type="transmembrane region" description="Helical" evidence="13">
    <location>
        <begin position="7"/>
        <end position="29"/>
    </location>
</feature>
<protein>
    <recommendedName>
        <fullName evidence="3">histidine kinase</fullName>
        <ecNumber evidence="3">2.7.13.3</ecNumber>
    </recommendedName>
</protein>
<dbReference type="FunFam" id="3.30.565.10:FF:000006">
    <property type="entry name" value="Sensor histidine kinase WalK"/>
    <property type="match status" value="1"/>
</dbReference>
<keyword evidence="7" id="KW-0547">Nucleotide-binding</keyword>
<dbReference type="GO" id="GO:0005524">
    <property type="term" value="F:ATP binding"/>
    <property type="evidence" value="ECO:0007669"/>
    <property type="project" value="UniProtKB-KW"/>
</dbReference>
<dbReference type="SUPFAM" id="SSF55874">
    <property type="entry name" value="ATPase domain of HSP90 chaperone/DNA topoisomerase II/histidine kinase"/>
    <property type="match status" value="1"/>
</dbReference>
<reference evidence="15 16" key="1">
    <citation type="submission" date="2019-03" db="EMBL/GenBank/DDBJ databases">
        <title>Draft genome sequence data and analysis of a Fermenting Bacterium, Soehngenia longevitae strain 1933PT, isolated from petroleum reservoir in Azerbaijan.</title>
        <authorList>
            <person name="Grouzdev D.S."/>
            <person name="Bidzhieva S.K."/>
            <person name="Sokolova D.S."/>
            <person name="Tourova T.P."/>
            <person name="Poltaraus A.B."/>
            <person name="Nazina T.N."/>
        </authorList>
    </citation>
    <scope>NUCLEOTIDE SEQUENCE [LARGE SCALE GENOMIC DNA]</scope>
    <source>
        <strain evidence="15 16">1933P</strain>
    </source>
</reference>
<dbReference type="Proteomes" id="UP000298381">
    <property type="component" value="Unassembled WGS sequence"/>
</dbReference>
<dbReference type="EC" id="2.7.13.3" evidence="3"/>
<evidence type="ECO:0000313" key="16">
    <source>
        <dbReference type="Proteomes" id="UP000298381"/>
    </source>
</evidence>
<keyword evidence="12" id="KW-0175">Coiled coil</keyword>
<name>A0A4Z0D530_9FIRM</name>
<dbReference type="CDD" id="cd00075">
    <property type="entry name" value="HATPase"/>
    <property type="match status" value="1"/>
</dbReference>
<evidence type="ECO:0000256" key="7">
    <source>
        <dbReference type="ARBA" id="ARBA00022741"/>
    </source>
</evidence>
<dbReference type="InterPro" id="IPR004358">
    <property type="entry name" value="Sig_transdc_His_kin-like_C"/>
</dbReference>
<proteinExistence type="predicted"/>
<keyword evidence="10" id="KW-0902">Two-component regulatory system</keyword>
<comment type="caution">
    <text evidence="15">The sequence shown here is derived from an EMBL/GenBank/DDBJ whole genome shotgun (WGS) entry which is preliminary data.</text>
</comment>
<dbReference type="InterPro" id="IPR003661">
    <property type="entry name" value="HisK_dim/P_dom"/>
</dbReference>
<evidence type="ECO:0000256" key="13">
    <source>
        <dbReference type="SAM" id="Phobius"/>
    </source>
</evidence>
<feature type="coiled-coil region" evidence="12">
    <location>
        <begin position="108"/>
        <end position="138"/>
    </location>
</feature>
<dbReference type="InterPro" id="IPR003594">
    <property type="entry name" value="HATPase_dom"/>
</dbReference>
<evidence type="ECO:0000259" key="14">
    <source>
        <dbReference type="PROSITE" id="PS50109"/>
    </source>
</evidence>
<gene>
    <name evidence="15" type="ORF">E4100_08345</name>
</gene>
<evidence type="ECO:0000256" key="6">
    <source>
        <dbReference type="ARBA" id="ARBA00022679"/>
    </source>
</evidence>
<evidence type="ECO:0000256" key="3">
    <source>
        <dbReference type="ARBA" id="ARBA00012438"/>
    </source>
</evidence>
<dbReference type="SMART" id="SM00388">
    <property type="entry name" value="HisKA"/>
    <property type="match status" value="1"/>
</dbReference>
<dbReference type="FunFam" id="1.10.287.130:FF:000008">
    <property type="entry name" value="Two-component sensor histidine kinase"/>
    <property type="match status" value="1"/>
</dbReference>
<dbReference type="InterPro" id="IPR005467">
    <property type="entry name" value="His_kinase_dom"/>
</dbReference>
<keyword evidence="16" id="KW-1185">Reference proteome</keyword>
<dbReference type="PRINTS" id="PR00344">
    <property type="entry name" value="BCTRLSENSOR"/>
</dbReference>
<evidence type="ECO:0000256" key="10">
    <source>
        <dbReference type="ARBA" id="ARBA00023012"/>
    </source>
</evidence>
<dbReference type="PANTHER" id="PTHR43711">
    <property type="entry name" value="TWO-COMPONENT HISTIDINE KINASE"/>
    <property type="match status" value="1"/>
</dbReference>
<keyword evidence="4" id="KW-1003">Cell membrane</keyword>
<evidence type="ECO:0000313" key="15">
    <source>
        <dbReference type="EMBL" id="TFZ39493.1"/>
    </source>
</evidence>
<dbReference type="Gene3D" id="1.10.287.130">
    <property type="match status" value="1"/>
</dbReference>
<dbReference type="SUPFAM" id="SSF47384">
    <property type="entry name" value="Homodimeric domain of signal transducing histidine kinase"/>
    <property type="match status" value="1"/>
</dbReference>